<dbReference type="PRINTS" id="PR00984">
    <property type="entry name" value="TRNASYNTHILE"/>
</dbReference>
<evidence type="ECO:0000256" key="7">
    <source>
        <dbReference type="ARBA" id="ARBA00023146"/>
    </source>
</evidence>
<dbReference type="InterPro" id="IPR050081">
    <property type="entry name" value="Ile-tRNA_ligase"/>
</dbReference>
<dbReference type="GO" id="GO:0005524">
    <property type="term" value="F:ATP binding"/>
    <property type="evidence" value="ECO:0007669"/>
    <property type="project" value="UniProtKB-UniRule"/>
</dbReference>
<dbReference type="InterPro" id="IPR033708">
    <property type="entry name" value="Anticodon_Ile_BEm"/>
</dbReference>
<reference evidence="14 15" key="1">
    <citation type="submission" date="2016-10" db="EMBL/GenBank/DDBJ databases">
        <authorList>
            <person name="de Groot N.N."/>
        </authorList>
    </citation>
    <scope>NUCLEOTIDE SEQUENCE [LARGE SCALE GENOMIC DNA]</scope>
    <source>
        <strain evidence="14 15">DSM 7343</strain>
    </source>
</reference>
<feature type="binding site" evidence="10">
    <location>
        <position position="605"/>
    </location>
    <ligand>
        <name>ATP</name>
        <dbReference type="ChEBI" id="CHEBI:30616"/>
    </ligand>
</feature>
<dbReference type="SUPFAM" id="SSF47323">
    <property type="entry name" value="Anticodon-binding domain of a subclass of class I aminoacyl-tRNA synthetases"/>
    <property type="match status" value="1"/>
</dbReference>
<dbReference type="GO" id="GO:0005829">
    <property type="term" value="C:cytosol"/>
    <property type="evidence" value="ECO:0007669"/>
    <property type="project" value="TreeGrafter"/>
</dbReference>
<feature type="binding site" evidence="10">
    <location>
        <position position="561"/>
    </location>
    <ligand>
        <name>L-isoleucyl-5'-AMP</name>
        <dbReference type="ChEBI" id="CHEBI:178002"/>
    </ligand>
</feature>
<dbReference type="InterPro" id="IPR010663">
    <property type="entry name" value="Znf_FPG/IleRS"/>
</dbReference>
<dbReference type="GO" id="GO:0006428">
    <property type="term" value="P:isoleucyl-tRNA aminoacylation"/>
    <property type="evidence" value="ECO:0007669"/>
    <property type="project" value="UniProtKB-UniRule"/>
</dbReference>
<dbReference type="InterPro" id="IPR009080">
    <property type="entry name" value="tRNAsynth_Ia_anticodon-bd"/>
</dbReference>
<evidence type="ECO:0000256" key="10">
    <source>
        <dbReference type="HAMAP-Rule" id="MF_02002"/>
    </source>
</evidence>
<dbReference type="InterPro" id="IPR013155">
    <property type="entry name" value="M/V/L/I-tRNA-synth_anticd-bd"/>
</dbReference>
<dbReference type="InterPro" id="IPR002300">
    <property type="entry name" value="aa-tRNA-synth_Ia"/>
</dbReference>
<evidence type="ECO:0000256" key="9">
    <source>
        <dbReference type="ARBA" id="ARBA00048359"/>
    </source>
</evidence>
<dbReference type="Gene3D" id="3.40.50.620">
    <property type="entry name" value="HUPs"/>
    <property type="match status" value="2"/>
</dbReference>
<protein>
    <recommendedName>
        <fullName evidence="10">Isoleucine--tRNA ligase</fullName>
        <ecNumber evidence="10">6.1.1.5</ecNumber>
    </recommendedName>
    <alternativeName>
        <fullName evidence="10">Isoleucyl-tRNA synthetase</fullName>
        <shortName evidence="10">IleRS</shortName>
    </alternativeName>
</protein>
<dbReference type="OrthoDB" id="9810365at2"/>
<dbReference type="PANTHER" id="PTHR42765">
    <property type="entry name" value="SOLEUCYL-TRNA SYNTHETASE"/>
    <property type="match status" value="1"/>
</dbReference>
<comment type="domain">
    <text evidence="10">IleRS has two distinct active sites: one for aminoacylation and one for editing. The misactivated valine is translocated from the active site to the editing site, which sterically excludes the correctly activated isoleucine. The single editing site contains two valyl binding pockets, one specific for each substrate (Val-AMP or Val-tRNA(Ile)).</text>
</comment>
<dbReference type="NCBIfam" id="TIGR00392">
    <property type="entry name" value="ileS"/>
    <property type="match status" value="1"/>
</dbReference>
<evidence type="ECO:0000313" key="14">
    <source>
        <dbReference type="EMBL" id="SEA79536.1"/>
    </source>
</evidence>
<proteinExistence type="inferred from homology"/>
<keyword evidence="7 10" id="KW-0030">Aminoacyl-tRNA synthetase</keyword>
<dbReference type="RefSeq" id="WP_092350699.1">
    <property type="nucleotide sequence ID" value="NZ_FNQN01000013.1"/>
</dbReference>
<dbReference type="InterPro" id="IPR023585">
    <property type="entry name" value="Ile-tRNA-ligase_type1"/>
</dbReference>
<dbReference type="PANTHER" id="PTHR42765:SF1">
    <property type="entry name" value="ISOLEUCINE--TRNA LIGASE, MITOCHONDRIAL"/>
    <property type="match status" value="1"/>
</dbReference>
<feature type="binding site" evidence="10">
    <location>
        <position position="899"/>
    </location>
    <ligand>
        <name>Zn(2+)</name>
        <dbReference type="ChEBI" id="CHEBI:29105"/>
    </ligand>
</feature>
<evidence type="ECO:0000256" key="5">
    <source>
        <dbReference type="ARBA" id="ARBA00022840"/>
    </source>
</evidence>
<evidence type="ECO:0000259" key="13">
    <source>
        <dbReference type="Pfam" id="PF08264"/>
    </source>
</evidence>
<dbReference type="Proteomes" id="UP000199409">
    <property type="component" value="Unassembled WGS sequence"/>
</dbReference>
<dbReference type="GO" id="GO:0008270">
    <property type="term" value="F:zinc ion binding"/>
    <property type="evidence" value="ECO:0007669"/>
    <property type="project" value="UniProtKB-UniRule"/>
</dbReference>
<evidence type="ECO:0000256" key="6">
    <source>
        <dbReference type="ARBA" id="ARBA00022917"/>
    </source>
</evidence>
<dbReference type="Pfam" id="PF08264">
    <property type="entry name" value="Anticodon_1"/>
    <property type="match status" value="1"/>
</dbReference>
<feature type="short sequence motif" description="'HIGH' region" evidence="10">
    <location>
        <begin position="57"/>
        <end position="67"/>
    </location>
</feature>
<dbReference type="CDD" id="cd00818">
    <property type="entry name" value="IleRS_core"/>
    <property type="match status" value="1"/>
</dbReference>
<comment type="catalytic activity">
    <reaction evidence="9 10">
        <text>tRNA(Ile) + L-isoleucine + ATP = L-isoleucyl-tRNA(Ile) + AMP + diphosphate</text>
        <dbReference type="Rhea" id="RHEA:11060"/>
        <dbReference type="Rhea" id="RHEA-COMP:9666"/>
        <dbReference type="Rhea" id="RHEA-COMP:9695"/>
        <dbReference type="ChEBI" id="CHEBI:30616"/>
        <dbReference type="ChEBI" id="CHEBI:33019"/>
        <dbReference type="ChEBI" id="CHEBI:58045"/>
        <dbReference type="ChEBI" id="CHEBI:78442"/>
        <dbReference type="ChEBI" id="CHEBI:78528"/>
        <dbReference type="ChEBI" id="CHEBI:456215"/>
        <dbReference type="EC" id="6.1.1.5"/>
    </reaction>
</comment>
<feature type="binding site" evidence="10">
    <location>
        <position position="919"/>
    </location>
    <ligand>
        <name>Zn(2+)</name>
        <dbReference type="ChEBI" id="CHEBI:29105"/>
    </ligand>
</feature>
<evidence type="ECO:0000256" key="4">
    <source>
        <dbReference type="ARBA" id="ARBA00022741"/>
    </source>
</evidence>
<dbReference type="EMBL" id="FNQN01000013">
    <property type="protein sequence ID" value="SEA79536.1"/>
    <property type="molecule type" value="Genomic_DNA"/>
</dbReference>
<dbReference type="GO" id="GO:0002161">
    <property type="term" value="F:aminoacyl-tRNA deacylase activity"/>
    <property type="evidence" value="ECO:0007669"/>
    <property type="project" value="InterPro"/>
</dbReference>
<keyword evidence="15" id="KW-1185">Reference proteome</keyword>
<dbReference type="Pfam" id="PF00133">
    <property type="entry name" value="tRNA-synt_1"/>
    <property type="match status" value="1"/>
</dbReference>
<dbReference type="FunFam" id="1.10.730.20:FF:000001">
    <property type="entry name" value="Isoleucine--tRNA ligase"/>
    <property type="match status" value="1"/>
</dbReference>
<dbReference type="SUPFAM" id="SSF50677">
    <property type="entry name" value="ValRS/IleRS/LeuRS editing domain"/>
    <property type="match status" value="1"/>
</dbReference>
<name>A0A1H4E3Q4_9BACT</name>
<dbReference type="SUPFAM" id="SSF52374">
    <property type="entry name" value="Nucleotidylyl transferase"/>
    <property type="match status" value="1"/>
</dbReference>
<feature type="domain" description="Methionyl/Valyl/Leucyl/Isoleucyl-tRNA synthetase anticodon-binding" evidence="13">
    <location>
        <begin position="685"/>
        <end position="839"/>
    </location>
</feature>
<dbReference type="InterPro" id="IPR014729">
    <property type="entry name" value="Rossmann-like_a/b/a_fold"/>
</dbReference>
<dbReference type="Gene3D" id="1.10.10.830">
    <property type="entry name" value="Ile-tRNA synthetase CP2 domain-like"/>
    <property type="match status" value="1"/>
</dbReference>
<evidence type="ECO:0000256" key="8">
    <source>
        <dbReference type="ARBA" id="ARBA00025217"/>
    </source>
</evidence>
<dbReference type="HAMAP" id="MF_02002">
    <property type="entry name" value="Ile_tRNA_synth_type1"/>
    <property type="match status" value="1"/>
</dbReference>
<dbReference type="STRING" id="37625.SAMN05660420_03206"/>
<dbReference type="GO" id="GO:0004822">
    <property type="term" value="F:isoleucine-tRNA ligase activity"/>
    <property type="evidence" value="ECO:0007669"/>
    <property type="project" value="UniProtKB-UniRule"/>
</dbReference>
<evidence type="ECO:0000256" key="3">
    <source>
        <dbReference type="ARBA" id="ARBA00022598"/>
    </source>
</evidence>
<organism evidence="14 15">
    <name type="scientific">Desulfuromusa kysingii</name>
    <dbReference type="NCBI Taxonomy" id="37625"/>
    <lineage>
        <taxon>Bacteria</taxon>
        <taxon>Pseudomonadati</taxon>
        <taxon>Thermodesulfobacteriota</taxon>
        <taxon>Desulfuromonadia</taxon>
        <taxon>Desulfuromonadales</taxon>
        <taxon>Geopsychrobacteraceae</taxon>
        <taxon>Desulfuromusa</taxon>
    </lineage>
</organism>
<feature type="binding site" evidence="10">
    <location>
        <position position="896"/>
    </location>
    <ligand>
        <name>Zn(2+)</name>
        <dbReference type="ChEBI" id="CHEBI:29105"/>
    </ligand>
</feature>
<dbReference type="PROSITE" id="PS00178">
    <property type="entry name" value="AA_TRNA_LIGASE_I"/>
    <property type="match status" value="1"/>
</dbReference>
<dbReference type="FunFam" id="3.40.50.620:FF:000152">
    <property type="entry name" value="Isoleucine--tRNA ligase"/>
    <property type="match status" value="1"/>
</dbReference>
<evidence type="ECO:0000313" key="15">
    <source>
        <dbReference type="Proteomes" id="UP000199409"/>
    </source>
</evidence>
<feature type="domain" description="Aminoacyl-tRNA synthetase class Ia" evidence="11">
    <location>
        <begin position="27"/>
        <end position="641"/>
    </location>
</feature>
<sequence length="926" mass="105756">MDYKDTLNLPKTDFPMRANLPKREPELLKHWQQIDLNEQLEKNNQGKESFILHDGPPYANGHLHMGHALNKILKDIIVKSKRMQGFFTPYVPGWDCHGLPIELMVDKKLGKKKREMSKADFRRQCREYAKVWVQTQSEEFQRLGIFGDWENPYLTMTPDYEATTARELARLVERGSLYKGKKPIHWCSSCVTALAEAEVEYDEHVSPSIYVKFPYVDELPAELSELSEKPLNFVIWTTTPWTIPANLGICLNPELTYVAVEAKGEYLVLAEGLYEGVMQTLGIEDYSVAATFAAELFDNKNCRHPFYDRNSLLMLGDHVTLEAGTGCVHTAPGHGQDDYVVGLKYGLEIYNPVDDYGRYRQDLELFGGMKLKDANAAVNAKLSEVGALLHETQVSHSYPHCWRCKKPIIFRATEQWFISMEENNLRQKALQEIEKVEWIPSWGRNRIFNMVEARPDWCISRQRSWGVPITIAYCEKCGEALNDGKIMHHIADQFEATGSDVWFEKEASELLPPGTVCPACGHDKFTKESDILDVWFDSGVSHAAVCELREELQSPADLYLEGSDQHRGWFHSSLLESVGTRDRAPYKSVLTHGFVLDKDGRPMSKSMGNVIAPEEIIKKYGAEILRLWVTATDYRDDIRLSQETLQRLSDAYRRIRNTARYLLGNLNGFDPVVDTVADQDLLEMDRWAMSRLNRLTQKVASAYDKYEFHVIYHAIHNFCTIDLSAFYLDILKDRLYTSPKQSIAYRSARATMYQILDALTRILAPVLSFTAEEIWLDLPGQREASVHLADFPQVNSSYLDDQLEERYEQLHKVRLEVSRQLEKARADKQLGQSLEAKVLLDAPENYQQLLTDYLDALPTYFIVSQVELTKNLSAAVDAENIPGLRLQILPADGEKCERCWNYATSVGQNNEHPTICARCTDALAAG</sequence>
<keyword evidence="6 10" id="KW-0648">Protein biosynthesis</keyword>
<keyword evidence="3 10" id="KW-0436">Ligase</keyword>
<evidence type="ECO:0000259" key="11">
    <source>
        <dbReference type="Pfam" id="PF00133"/>
    </source>
</evidence>
<evidence type="ECO:0000256" key="1">
    <source>
        <dbReference type="ARBA" id="ARBA00006887"/>
    </source>
</evidence>
<comment type="subcellular location">
    <subcellularLocation>
        <location evidence="10">Cytoplasm</location>
    </subcellularLocation>
</comment>
<evidence type="ECO:0000259" key="12">
    <source>
        <dbReference type="Pfam" id="PF06827"/>
    </source>
</evidence>
<keyword evidence="10" id="KW-0479">Metal-binding</keyword>
<comment type="cofactor">
    <cofactor evidence="10">
        <name>Zn(2+)</name>
        <dbReference type="ChEBI" id="CHEBI:29105"/>
    </cofactor>
    <text evidence="10">Binds 1 zinc ion per subunit.</text>
</comment>
<feature type="short sequence motif" description="'KMSKS' region" evidence="10">
    <location>
        <begin position="602"/>
        <end position="606"/>
    </location>
</feature>
<dbReference type="AlphaFoldDB" id="A0A1H4E3Q4"/>
<dbReference type="Pfam" id="PF06827">
    <property type="entry name" value="zf-FPG_IleRS"/>
    <property type="match status" value="1"/>
</dbReference>
<dbReference type="EC" id="6.1.1.5" evidence="10"/>
<dbReference type="InterPro" id="IPR009008">
    <property type="entry name" value="Val/Leu/Ile-tRNA-synth_edit"/>
</dbReference>
<comment type="function">
    <text evidence="8 10">Catalyzes the attachment of isoleucine to tRNA(Ile). As IleRS can inadvertently accommodate and process structurally similar amino acids such as valine, to avoid such errors it has two additional distinct tRNA(Ile)-dependent editing activities. One activity is designated as 'pretransfer' editing and involves the hydrolysis of activated Val-AMP. The other activity is designated 'posttransfer' editing and involves deacylation of mischarged Val-tRNA(Ile).</text>
</comment>
<evidence type="ECO:0000256" key="2">
    <source>
        <dbReference type="ARBA" id="ARBA00022490"/>
    </source>
</evidence>
<keyword evidence="2 10" id="KW-0963">Cytoplasm</keyword>
<feature type="domain" description="Zinc finger FPG/IleRS-type" evidence="12">
    <location>
        <begin position="893"/>
        <end position="920"/>
    </location>
</feature>
<keyword evidence="5 10" id="KW-0067">ATP-binding</keyword>
<dbReference type="GO" id="GO:0000049">
    <property type="term" value="F:tRNA binding"/>
    <property type="evidence" value="ECO:0007669"/>
    <property type="project" value="InterPro"/>
</dbReference>
<keyword evidence="4 10" id="KW-0547">Nucleotide-binding</keyword>
<dbReference type="InterPro" id="IPR001412">
    <property type="entry name" value="aa-tRNA-synth_I_CS"/>
</dbReference>
<feature type="binding site" evidence="10">
    <location>
        <position position="916"/>
    </location>
    <ligand>
        <name>Zn(2+)</name>
        <dbReference type="ChEBI" id="CHEBI:29105"/>
    </ligand>
</feature>
<gene>
    <name evidence="10" type="primary">ileS</name>
    <name evidence="14" type="ORF">SAMN05660420_03206</name>
</gene>
<dbReference type="InterPro" id="IPR002301">
    <property type="entry name" value="Ile-tRNA-ligase"/>
</dbReference>
<keyword evidence="10" id="KW-0862">Zinc</keyword>
<comment type="similarity">
    <text evidence="1 10">Belongs to the class-I aminoacyl-tRNA synthetase family. IleS type 1 subfamily.</text>
</comment>
<accession>A0A1H4E3Q4</accession>
<dbReference type="CDD" id="cd07960">
    <property type="entry name" value="Anticodon_Ia_Ile_BEm"/>
    <property type="match status" value="1"/>
</dbReference>
<comment type="subunit">
    <text evidence="10">Monomer.</text>
</comment>
<dbReference type="Gene3D" id="1.10.730.20">
    <property type="match status" value="1"/>
</dbReference>